<dbReference type="Proteomes" id="UP000002027">
    <property type="component" value="Chromosome 1"/>
</dbReference>
<dbReference type="STRING" id="479434.Sthe_1195"/>
<dbReference type="eggNOG" id="COG1254">
    <property type="taxonomic scope" value="Bacteria"/>
</dbReference>
<feature type="active site" evidence="4">
    <location>
        <position position="22"/>
    </location>
</feature>
<dbReference type="HOGENOM" id="CLU_141932_1_1_0"/>
<dbReference type="FunCoup" id="D1C313">
    <property type="interactions" value="185"/>
</dbReference>
<accession>D1C313</accession>
<dbReference type="OrthoDB" id="9808093at2"/>
<dbReference type="InterPro" id="IPR036046">
    <property type="entry name" value="Acylphosphatase-like_dom_sf"/>
</dbReference>
<comment type="catalytic activity">
    <reaction evidence="3 4">
        <text>an acyl phosphate + H2O = a carboxylate + phosphate + H(+)</text>
        <dbReference type="Rhea" id="RHEA:14965"/>
        <dbReference type="ChEBI" id="CHEBI:15377"/>
        <dbReference type="ChEBI" id="CHEBI:15378"/>
        <dbReference type="ChEBI" id="CHEBI:29067"/>
        <dbReference type="ChEBI" id="CHEBI:43474"/>
        <dbReference type="ChEBI" id="CHEBI:59918"/>
        <dbReference type="EC" id="3.6.1.7"/>
    </reaction>
</comment>
<dbReference type="InParanoid" id="D1C313"/>
<dbReference type="EC" id="3.6.1.7" evidence="2 4"/>
<evidence type="ECO:0000259" key="6">
    <source>
        <dbReference type="PROSITE" id="PS51160"/>
    </source>
</evidence>
<keyword evidence="8" id="KW-1185">Reference proteome</keyword>
<dbReference type="PANTHER" id="PTHR47268:SF4">
    <property type="entry name" value="ACYLPHOSPHATASE"/>
    <property type="match status" value="1"/>
</dbReference>
<reference evidence="8" key="1">
    <citation type="submission" date="2009-11" db="EMBL/GenBank/DDBJ databases">
        <title>The complete chromosome 1 of Sphaerobacter thermophilus DSM 20745.</title>
        <authorList>
            <person name="Lucas S."/>
            <person name="Copeland A."/>
            <person name="Lapidus A."/>
            <person name="Glavina del Rio T."/>
            <person name="Dalin E."/>
            <person name="Tice H."/>
            <person name="Bruce D."/>
            <person name="Goodwin L."/>
            <person name="Pitluck S."/>
            <person name="Kyrpides N."/>
            <person name="Mavromatis K."/>
            <person name="Ivanova N."/>
            <person name="Mikhailova N."/>
            <person name="LaButti K.M."/>
            <person name="Clum A."/>
            <person name="Sun H.I."/>
            <person name="Brettin T."/>
            <person name="Detter J.C."/>
            <person name="Han C."/>
            <person name="Larimer F."/>
            <person name="Land M."/>
            <person name="Hauser L."/>
            <person name="Markowitz V."/>
            <person name="Cheng J.F."/>
            <person name="Hugenholtz P."/>
            <person name="Woyke T."/>
            <person name="Wu D."/>
            <person name="Steenblock K."/>
            <person name="Schneider S."/>
            <person name="Pukall R."/>
            <person name="Goeker M."/>
            <person name="Klenk H.P."/>
            <person name="Eisen J.A."/>
        </authorList>
    </citation>
    <scope>NUCLEOTIDE SEQUENCE [LARGE SCALE GENOMIC DNA]</scope>
    <source>
        <strain evidence="8">ATCC 49802 / DSM 20745 / S 6022</strain>
    </source>
</reference>
<dbReference type="GO" id="GO:0003998">
    <property type="term" value="F:acylphosphatase activity"/>
    <property type="evidence" value="ECO:0007669"/>
    <property type="project" value="UniProtKB-EC"/>
</dbReference>
<dbReference type="InterPro" id="IPR001792">
    <property type="entry name" value="Acylphosphatase-like_dom"/>
</dbReference>
<evidence type="ECO:0000256" key="3">
    <source>
        <dbReference type="ARBA" id="ARBA00047645"/>
    </source>
</evidence>
<dbReference type="Gene3D" id="3.30.70.100">
    <property type="match status" value="1"/>
</dbReference>
<feature type="active site" evidence="4">
    <location>
        <position position="40"/>
    </location>
</feature>
<dbReference type="PROSITE" id="PS51160">
    <property type="entry name" value="ACYLPHOSPHATASE_3"/>
    <property type="match status" value="1"/>
</dbReference>
<evidence type="ECO:0000313" key="8">
    <source>
        <dbReference type="Proteomes" id="UP000002027"/>
    </source>
</evidence>
<dbReference type="SUPFAM" id="SSF54975">
    <property type="entry name" value="Acylphosphatase/BLUF domain-like"/>
    <property type="match status" value="1"/>
</dbReference>
<feature type="domain" description="Acylphosphatase-like" evidence="6">
    <location>
        <begin position="7"/>
        <end position="95"/>
    </location>
</feature>
<dbReference type="PROSITE" id="PS00150">
    <property type="entry name" value="ACYLPHOSPHATASE_1"/>
    <property type="match status" value="1"/>
</dbReference>
<evidence type="ECO:0000256" key="1">
    <source>
        <dbReference type="ARBA" id="ARBA00005614"/>
    </source>
</evidence>
<comment type="similarity">
    <text evidence="1 5">Belongs to the acylphosphatase family.</text>
</comment>
<name>D1C313_SPHTD</name>
<evidence type="ECO:0000313" key="7">
    <source>
        <dbReference type="EMBL" id="ACZ38630.1"/>
    </source>
</evidence>
<keyword evidence="4" id="KW-0378">Hydrolase</keyword>
<dbReference type="InterPro" id="IPR020456">
    <property type="entry name" value="Acylphosphatase"/>
</dbReference>
<organism evidence="7 8">
    <name type="scientific">Sphaerobacter thermophilus (strain ATCC 49802 / DSM 20745 / KCCM 41009 / NCIMB 13125 / S 6022)</name>
    <dbReference type="NCBI Taxonomy" id="479434"/>
    <lineage>
        <taxon>Bacteria</taxon>
        <taxon>Pseudomonadati</taxon>
        <taxon>Thermomicrobiota</taxon>
        <taxon>Thermomicrobia</taxon>
        <taxon>Sphaerobacterales</taxon>
        <taxon>Sphaerobacterineae</taxon>
        <taxon>Sphaerobacteraceae</taxon>
        <taxon>Sphaerobacter</taxon>
    </lineage>
</organism>
<dbReference type="KEGG" id="sti:Sthe_1195"/>
<dbReference type="EMBL" id="CP001823">
    <property type="protein sequence ID" value="ACZ38630.1"/>
    <property type="molecule type" value="Genomic_DNA"/>
</dbReference>
<sequence length="95" mass="10556">MPEEKARLRCVVEGRVQGVGFRAFVVRTATALGLSGWVRNREDGRSVETVADGPVEALERFRAALREGPPGAVVNRMTCEWLEPGPEFQGFTIRR</sequence>
<gene>
    <name evidence="7" type="ordered locus">Sthe_1195</name>
</gene>
<proteinExistence type="inferred from homology"/>
<evidence type="ECO:0000256" key="2">
    <source>
        <dbReference type="ARBA" id="ARBA00012150"/>
    </source>
</evidence>
<evidence type="ECO:0000256" key="4">
    <source>
        <dbReference type="PROSITE-ProRule" id="PRU00520"/>
    </source>
</evidence>
<dbReference type="AlphaFoldDB" id="D1C313"/>
<dbReference type="PANTHER" id="PTHR47268">
    <property type="entry name" value="ACYLPHOSPHATASE"/>
    <property type="match status" value="1"/>
</dbReference>
<reference evidence="7 8" key="2">
    <citation type="journal article" date="2010" name="Stand. Genomic Sci.">
        <title>Complete genome sequence of Desulfohalobium retbaense type strain (HR(100)).</title>
        <authorList>
            <person name="Spring S."/>
            <person name="Nolan M."/>
            <person name="Lapidus A."/>
            <person name="Glavina Del Rio T."/>
            <person name="Copeland A."/>
            <person name="Tice H."/>
            <person name="Cheng J.F."/>
            <person name="Lucas S."/>
            <person name="Land M."/>
            <person name="Chen F."/>
            <person name="Bruce D."/>
            <person name="Goodwin L."/>
            <person name="Pitluck S."/>
            <person name="Ivanova N."/>
            <person name="Mavromatis K."/>
            <person name="Mikhailova N."/>
            <person name="Pati A."/>
            <person name="Chen A."/>
            <person name="Palaniappan K."/>
            <person name="Hauser L."/>
            <person name="Chang Y.J."/>
            <person name="Jeffries C.D."/>
            <person name="Munk C."/>
            <person name="Kiss H."/>
            <person name="Chain P."/>
            <person name="Han C."/>
            <person name="Brettin T."/>
            <person name="Detter J.C."/>
            <person name="Schuler E."/>
            <person name="Goker M."/>
            <person name="Rohde M."/>
            <person name="Bristow J."/>
            <person name="Eisen J.A."/>
            <person name="Markowitz V."/>
            <person name="Hugenholtz P."/>
            <person name="Kyrpides N.C."/>
            <person name="Klenk H.P."/>
        </authorList>
    </citation>
    <scope>NUCLEOTIDE SEQUENCE [LARGE SCALE GENOMIC DNA]</scope>
    <source>
        <strain evidence="8">ATCC 49802 / DSM 20745 / S 6022</strain>
    </source>
</reference>
<evidence type="ECO:0000256" key="5">
    <source>
        <dbReference type="RuleBase" id="RU004168"/>
    </source>
</evidence>
<protein>
    <recommendedName>
        <fullName evidence="2 4">acylphosphatase</fullName>
        <ecNumber evidence="2 4">3.6.1.7</ecNumber>
    </recommendedName>
</protein>
<dbReference type="RefSeq" id="WP_012871677.1">
    <property type="nucleotide sequence ID" value="NC_013523.1"/>
</dbReference>
<dbReference type="InterPro" id="IPR017968">
    <property type="entry name" value="Acylphosphatase_CS"/>
</dbReference>
<dbReference type="Pfam" id="PF00708">
    <property type="entry name" value="Acylphosphatase"/>
    <property type="match status" value="1"/>
</dbReference>